<protein>
    <submittedName>
        <fullName evidence="2">Uncharacterized protein</fullName>
    </submittedName>
</protein>
<accession>A0ABV5G250</accession>
<gene>
    <name evidence="2" type="ORF">ACFFX0_17955</name>
</gene>
<proteinExistence type="predicted"/>
<sequence length="115" mass="13495">MRPPRRPTPPVMIPAPWRRICIAAARPAPARSSSATRMSWLARPPPRRSPRTRHAWPRSPRARPRRPKSWPARPRQRRPPRRRPRPQPRSSSVASRQRPGRPRRPNRRTRLTASS</sequence>
<evidence type="ECO:0000256" key="1">
    <source>
        <dbReference type="SAM" id="MobiDB-lite"/>
    </source>
</evidence>
<feature type="compositionally biased region" description="Low complexity" evidence="1">
    <location>
        <begin position="26"/>
        <end position="35"/>
    </location>
</feature>
<feature type="compositionally biased region" description="Basic residues" evidence="1">
    <location>
        <begin position="45"/>
        <end position="86"/>
    </location>
</feature>
<feature type="compositionally biased region" description="Basic residues" evidence="1">
    <location>
        <begin position="98"/>
        <end position="115"/>
    </location>
</feature>
<dbReference type="Proteomes" id="UP001589575">
    <property type="component" value="Unassembled WGS sequence"/>
</dbReference>
<dbReference type="EMBL" id="JBHMFI010000001">
    <property type="protein sequence ID" value="MFB9072985.1"/>
    <property type="molecule type" value="Genomic_DNA"/>
</dbReference>
<evidence type="ECO:0000313" key="2">
    <source>
        <dbReference type="EMBL" id="MFB9072985.1"/>
    </source>
</evidence>
<comment type="caution">
    <text evidence="2">The sequence shown here is derived from an EMBL/GenBank/DDBJ whole genome shotgun (WGS) entry which is preliminary data.</text>
</comment>
<feature type="region of interest" description="Disordered" evidence="1">
    <location>
        <begin position="26"/>
        <end position="115"/>
    </location>
</feature>
<organism evidence="2 3">
    <name type="scientific">Citricoccus parietis</name>
    <dbReference type="NCBI Taxonomy" id="592307"/>
    <lineage>
        <taxon>Bacteria</taxon>
        <taxon>Bacillati</taxon>
        <taxon>Actinomycetota</taxon>
        <taxon>Actinomycetes</taxon>
        <taxon>Micrococcales</taxon>
        <taxon>Micrococcaceae</taxon>
        <taxon>Citricoccus</taxon>
    </lineage>
</organism>
<name>A0ABV5G250_9MICC</name>
<evidence type="ECO:0000313" key="3">
    <source>
        <dbReference type="Proteomes" id="UP001589575"/>
    </source>
</evidence>
<reference evidence="2 3" key="1">
    <citation type="submission" date="2024-09" db="EMBL/GenBank/DDBJ databases">
        <authorList>
            <person name="Sun Q."/>
            <person name="Mori K."/>
        </authorList>
    </citation>
    <scope>NUCLEOTIDE SEQUENCE [LARGE SCALE GENOMIC DNA]</scope>
    <source>
        <strain evidence="2 3">CCM 7609</strain>
    </source>
</reference>
<keyword evidence="3" id="KW-1185">Reference proteome</keyword>
<feature type="compositionally biased region" description="Low complexity" evidence="1">
    <location>
        <begin position="88"/>
        <end position="97"/>
    </location>
</feature>